<dbReference type="EMBL" id="GBXM01020478">
    <property type="protein sequence ID" value="JAH88099.1"/>
    <property type="molecule type" value="Transcribed_RNA"/>
</dbReference>
<reference evidence="1" key="2">
    <citation type="journal article" date="2015" name="Fish Shellfish Immunol.">
        <title>Early steps in the European eel (Anguilla anguilla)-Vibrio vulnificus interaction in the gills: Role of the RtxA13 toxin.</title>
        <authorList>
            <person name="Callol A."/>
            <person name="Pajuelo D."/>
            <person name="Ebbesson L."/>
            <person name="Teles M."/>
            <person name="MacKenzie S."/>
            <person name="Amaro C."/>
        </authorList>
    </citation>
    <scope>NUCLEOTIDE SEQUENCE</scope>
</reference>
<proteinExistence type="predicted"/>
<evidence type="ECO:0000313" key="1">
    <source>
        <dbReference type="EMBL" id="JAH88099.1"/>
    </source>
</evidence>
<accession>A0A0E9WCG8</accession>
<organism evidence="1">
    <name type="scientific">Anguilla anguilla</name>
    <name type="common">European freshwater eel</name>
    <name type="synonym">Muraena anguilla</name>
    <dbReference type="NCBI Taxonomy" id="7936"/>
    <lineage>
        <taxon>Eukaryota</taxon>
        <taxon>Metazoa</taxon>
        <taxon>Chordata</taxon>
        <taxon>Craniata</taxon>
        <taxon>Vertebrata</taxon>
        <taxon>Euteleostomi</taxon>
        <taxon>Actinopterygii</taxon>
        <taxon>Neopterygii</taxon>
        <taxon>Teleostei</taxon>
        <taxon>Anguilliformes</taxon>
        <taxon>Anguillidae</taxon>
        <taxon>Anguilla</taxon>
    </lineage>
</organism>
<protein>
    <submittedName>
        <fullName evidence="1">Uncharacterized protein</fullName>
    </submittedName>
</protein>
<dbReference type="AlphaFoldDB" id="A0A0E9WCG8"/>
<reference evidence="1" key="1">
    <citation type="submission" date="2014-11" db="EMBL/GenBank/DDBJ databases">
        <authorList>
            <person name="Amaro Gonzalez C."/>
        </authorList>
    </citation>
    <scope>NUCLEOTIDE SEQUENCE</scope>
</reference>
<name>A0A0E9WCG8_ANGAN</name>
<sequence>MHAWKLSKRRNKDKFAAPDTWRQLTSVPRAIVFYYAMPTLLPADS</sequence>